<dbReference type="PANTHER" id="PTHR30388:SF4">
    <property type="entry name" value="MOLYBDENUM COFACTOR INSERTION CHAPERONE PAOD"/>
    <property type="match status" value="1"/>
</dbReference>
<comment type="caution">
    <text evidence="3">The sequence shown here is derived from an EMBL/GenBank/DDBJ whole genome shotgun (WGS) entry which is preliminary data.</text>
</comment>
<reference evidence="3 4" key="1">
    <citation type="journal article" date="2019" name="Nat. Microbiol.">
        <title>Mediterranean grassland soil C-N compound turnover is dependent on rainfall and depth, and is mediated by genomically divergent microorganisms.</title>
        <authorList>
            <person name="Diamond S."/>
            <person name="Andeer P.F."/>
            <person name="Li Z."/>
            <person name="Crits-Christoph A."/>
            <person name="Burstein D."/>
            <person name="Anantharaman K."/>
            <person name="Lane K.R."/>
            <person name="Thomas B.C."/>
            <person name="Pan C."/>
            <person name="Northen T.R."/>
            <person name="Banfield J.F."/>
        </authorList>
    </citation>
    <scope>NUCLEOTIDE SEQUENCE [LARGE SCALE GENOMIC DNA]</scope>
    <source>
        <strain evidence="3">NP_7</strain>
    </source>
</reference>
<dbReference type="Proteomes" id="UP000320048">
    <property type="component" value="Unassembled WGS sequence"/>
</dbReference>
<protein>
    <submittedName>
        <fullName evidence="3">XdhC/CoxI family protein</fullName>
    </submittedName>
</protein>
<evidence type="ECO:0000313" key="3">
    <source>
        <dbReference type="EMBL" id="TMI81537.1"/>
    </source>
</evidence>
<evidence type="ECO:0000313" key="4">
    <source>
        <dbReference type="Proteomes" id="UP000320048"/>
    </source>
</evidence>
<dbReference type="Gene3D" id="3.40.50.720">
    <property type="entry name" value="NAD(P)-binding Rossmann-like Domain"/>
    <property type="match status" value="1"/>
</dbReference>
<evidence type="ECO:0000259" key="1">
    <source>
        <dbReference type="Pfam" id="PF02625"/>
    </source>
</evidence>
<sequence length="248" mass="26363">AALATVIAAPPGPARVGSRMFVPEEGQGRGSLGDAALDARAAGVARSQLAEGRTAIVPVEVPGGRIELFVEVLTPPIPLLVCGAGHDALPLVRLAHELGWWVMVADSRPAFATRERFPEADEVHLVEDRGVPTAARIDRHTFVVVMTHNFLHDLEILRGLLATPARYIGLLGPRARTEKLLAELAKQGEILDDAQRTRLYAPVGVDTGADSPEEIALSIAAEILAVRNGRPAASLRDRRGPIHAAVPS</sequence>
<accession>A0A537JDA6</accession>
<evidence type="ECO:0000259" key="2">
    <source>
        <dbReference type="Pfam" id="PF13478"/>
    </source>
</evidence>
<dbReference type="Pfam" id="PF02625">
    <property type="entry name" value="XdhC_CoxI"/>
    <property type="match status" value="1"/>
</dbReference>
<dbReference type="InterPro" id="IPR052698">
    <property type="entry name" value="MoCofactor_Util/Proc"/>
</dbReference>
<name>A0A537JDA6_9BACT</name>
<feature type="domain" description="XdhC Rossmann" evidence="2">
    <location>
        <begin position="79"/>
        <end position="223"/>
    </location>
</feature>
<dbReference type="AlphaFoldDB" id="A0A537JDA6"/>
<dbReference type="PANTHER" id="PTHR30388">
    <property type="entry name" value="ALDEHYDE OXIDOREDUCTASE MOLYBDENUM COFACTOR ASSEMBLY PROTEIN"/>
    <property type="match status" value="1"/>
</dbReference>
<proteinExistence type="predicted"/>
<organism evidence="3 4">
    <name type="scientific">Candidatus Segetimicrobium genomatis</name>
    <dbReference type="NCBI Taxonomy" id="2569760"/>
    <lineage>
        <taxon>Bacteria</taxon>
        <taxon>Bacillati</taxon>
        <taxon>Candidatus Sysuimicrobiota</taxon>
        <taxon>Candidatus Sysuimicrobiia</taxon>
        <taxon>Candidatus Sysuimicrobiales</taxon>
        <taxon>Candidatus Segetimicrobiaceae</taxon>
        <taxon>Candidatus Segetimicrobium</taxon>
    </lineage>
</organism>
<dbReference type="InterPro" id="IPR027051">
    <property type="entry name" value="XdhC_Rossmann_dom"/>
</dbReference>
<feature type="non-terminal residue" evidence="3">
    <location>
        <position position="1"/>
    </location>
</feature>
<dbReference type="EMBL" id="VBAO01000167">
    <property type="protein sequence ID" value="TMI81537.1"/>
    <property type="molecule type" value="Genomic_DNA"/>
</dbReference>
<feature type="domain" description="XdhC- CoxI" evidence="1">
    <location>
        <begin position="1"/>
        <end position="57"/>
    </location>
</feature>
<dbReference type="InterPro" id="IPR003777">
    <property type="entry name" value="XdhC_CoxI"/>
</dbReference>
<gene>
    <name evidence="3" type="ORF">E6H04_06475</name>
</gene>
<dbReference type="Pfam" id="PF13478">
    <property type="entry name" value="XdhC_C"/>
    <property type="match status" value="1"/>
</dbReference>